<dbReference type="PANTHER" id="PTHR43044">
    <property type="match status" value="1"/>
</dbReference>
<feature type="transmembrane region" description="Helical" evidence="1">
    <location>
        <begin position="254"/>
        <end position="273"/>
    </location>
</feature>
<feature type="transmembrane region" description="Helical" evidence="1">
    <location>
        <begin position="285"/>
        <end position="306"/>
    </location>
</feature>
<sequence length="364" mass="40309">MKSRAGARSGAAVVSGLVLIAGFLIDPRSTVAAYLVAWITWGAIPIGALGLFMTSYLVRRRWTEALHPVFVASAGVLPIVALAFIPVLLLMRDLYPAIANASLLPPFKARWFVSWFFVLRTVVYFAVWIGLAQWLRRAWRNHEAMVRAASVGAIVWTLTVSFAGIDWMEQLEPDFHSSIYGLLYLSFVLTAATAFVIGAGLLSMRWIGPSRGYSGLLLSVLLLWCYLHAMQYIVIWSGNIPNEVTWYLVRSENGWQFVLAALSFGQFVFPFCAMLSARVRSDPHWLLALCGTTLAMRWLESAILILPPLQGLAVAMTGVMLIAAGLFLGLMLWLVFDMTLEREAAARRRSPLSGGELAPKQQPD</sequence>
<dbReference type="PANTHER" id="PTHR43044:SF1">
    <property type="entry name" value="QUINOL:CYTOCHROME C OXIDOREDUCTASE QUINONE-BINDING SUBUNIT 2"/>
    <property type="match status" value="1"/>
</dbReference>
<feature type="transmembrane region" description="Helical" evidence="1">
    <location>
        <begin position="31"/>
        <end position="57"/>
    </location>
</feature>
<feature type="transmembrane region" description="Helical" evidence="1">
    <location>
        <begin position="312"/>
        <end position="336"/>
    </location>
</feature>
<dbReference type="AlphaFoldDB" id="A0AB39XDA6"/>
<feature type="transmembrane region" description="Helical" evidence="1">
    <location>
        <begin position="177"/>
        <end position="202"/>
    </location>
</feature>
<name>A0AB39XDA6_9BRAD</name>
<feature type="transmembrane region" description="Helical" evidence="1">
    <location>
        <begin position="69"/>
        <end position="91"/>
    </location>
</feature>
<dbReference type="EMBL" id="CP165734">
    <property type="protein sequence ID" value="XDV54999.1"/>
    <property type="molecule type" value="Genomic_DNA"/>
</dbReference>
<gene>
    <name evidence="2" type="ORF">AB8Z38_19290</name>
</gene>
<feature type="transmembrane region" description="Helical" evidence="1">
    <location>
        <begin position="214"/>
        <end position="234"/>
    </location>
</feature>
<evidence type="ECO:0000256" key="1">
    <source>
        <dbReference type="SAM" id="Phobius"/>
    </source>
</evidence>
<evidence type="ECO:0008006" key="3">
    <source>
        <dbReference type="Google" id="ProtNLM"/>
    </source>
</evidence>
<keyword evidence="1" id="KW-0812">Transmembrane</keyword>
<protein>
    <recommendedName>
        <fullName evidence="3">Quinol:cytochrome c oxidoreductase quinone-binding subunit 2</fullName>
    </recommendedName>
</protein>
<dbReference type="RefSeq" id="WP_369719458.1">
    <property type="nucleotide sequence ID" value="NZ_CP165734.1"/>
</dbReference>
<accession>A0AB39XDA6</accession>
<evidence type="ECO:0000313" key="2">
    <source>
        <dbReference type="EMBL" id="XDV54999.1"/>
    </source>
</evidence>
<proteinExistence type="predicted"/>
<keyword evidence="1" id="KW-1133">Transmembrane helix</keyword>
<keyword evidence="1" id="KW-0472">Membrane</keyword>
<feature type="transmembrane region" description="Helical" evidence="1">
    <location>
        <begin position="144"/>
        <end position="165"/>
    </location>
</feature>
<feature type="transmembrane region" description="Helical" evidence="1">
    <location>
        <begin position="111"/>
        <end position="132"/>
    </location>
</feature>
<feature type="transmembrane region" description="Helical" evidence="1">
    <location>
        <begin position="7"/>
        <end position="25"/>
    </location>
</feature>
<organism evidence="2">
    <name type="scientific">Bradyrhizobium sp. LLZ17</name>
    <dbReference type="NCBI Taxonomy" id="3239388"/>
    <lineage>
        <taxon>Bacteria</taxon>
        <taxon>Pseudomonadati</taxon>
        <taxon>Pseudomonadota</taxon>
        <taxon>Alphaproteobacteria</taxon>
        <taxon>Hyphomicrobiales</taxon>
        <taxon>Nitrobacteraceae</taxon>
        <taxon>Bradyrhizobium</taxon>
    </lineage>
</organism>
<reference evidence="2" key="1">
    <citation type="submission" date="2024-08" db="EMBL/GenBank/DDBJ databases">
        <authorList>
            <person name="Chaddad Z."/>
            <person name="Lamrabet M."/>
            <person name="Bouhnik O."/>
            <person name="Alami S."/>
            <person name="Wipf D."/>
            <person name="Courty P.E."/>
            <person name="Missbah El Idrissi M."/>
        </authorList>
    </citation>
    <scope>NUCLEOTIDE SEQUENCE</scope>
    <source>
        <strain evidence="2">LLZ17</strain>
    </source>
</reference>